<evidence type="ECO:0000313" key="2">
    <source>
        <dbReference type="Proteomes" id="UP000626109"/>
    </source>
</evidence>
<dbReference type="AlphaFoldDB" id="A0A813KB62"/>
<name>A0A813KB62_POLGL</name>
<organism evidence="1 2">
    <name type="scientific">Polarella glacialis</name>
    <name type="common">Dinoflagellate</name>
    <dbReference type="NCBI Taxonomy" id="89957"/>
    <lineage>
        <taxon>Eukaryota</taxon>
        <taxon>Sar</taxon>
        <taxon>Alveolata</taxon>
        <taxon>Dinophyceae</taxon>
        <taxon>Suessiales</taxon>
        <taxon>Suessiaceae</taxon>
        <taxon>Polarella</taxon>
    </lineage>
</organism>
<protein>
    <submittedName>
        <fullName evidence="1">Uncharacterized protein</fullName>
    </submittedName>
</protein>
<accession>A0A813KB62</accession>
<dbReference type="Proteomes" id="UP000626109">
    <property type="component" value="Unassembled WGS sequence"/>
</dbReference>
<reference evidence="1" key="1">
    <citation type="submission" date="2021-02" db="EMBL/GenBank/DDBJ databases">
        <authorList>
            <person name="Dougan E. K."/>
            <person name="Rhodes N."/>
            <person name="Thang M."/>
            <person name="Chan C."/>
        </authorList>
    </citation>
    <scope>NUCLEOTIDE SEQUENCE</scope>
</reference>
<comment type="caution">
    <text evidence="1">The sequence shown here is derived from an EMBL/GenBank/DDBJ whole genome shotgun (WGS) entry which is preliminary data.</text>
</comment>
<evidence type="ECO:0000313" key="1">
    <source>
        <dbReference type="EMBL" id="CAE8695574.1"/>
    </source>
</evidence>
<proteinExistence type="predicted"/>
<dbReference type="EMBL" id="CAJNNW010028307">
    <property type="protein sequence ID" value="CAE8695574.1"/>
    <property type="molecule type" value="Genomic_DNA"/>
</dbReference>
<sequence>MSEEMLGEICKRIYDMVFSVQKPDFRLGSIEAAMIAWDLTREIHGAWRVPLTLVSERGDRKYSFVSIIMQVADQAAALGRSVLKEMSFVPLTKQRPSDVVARLADVLRSRGHDLLTVYLGLPGCGGKSMSAAAGESSRDESGTTLTWRCLKLSCRRQEWRSVLASCDHYFARKQEVCSSYRALELQAAAQGSTLAFRPNRRAETGSTPCPALPTSLVPWQNRRGRVRLKVIEPLLVRSRRPKPMEAFGAPTFEALEAPGGHWTMEPGQLSAFNMRYGEKPTTQQQEQKLKLSLFKNPTAQQQQHSSTWGMWLGNSKLPKDEDCSSVSSASLEEYAEDFRLDCLPQQFGKAVTTAAAS</sequence>
<gene>
    <name evidence="1" type="ORF">PGLA2088_LOCUS29419</name>
</gene>